<accession>A0A8S1CHF6</accession>
<dbReference type="EMBL" id="CADEPI010000039">
    <property type="protein sequence ID" value="CAB3368729.1"/>
    <property type="molecule type" value="Genomic_DNA"/>
</dbReference>
<proteinExistence type="predicted"/>
<gene>
    <name evidence="2" type="ORF">CLODIP_2_CD00829</name>
</gene>
<protein>
    <recommendedName>
        <fullName evidence="1">Exuperantia RNAse H-like domain-containing protein</fullName>
    </recommendedName>
</protein>
<dbReference type="AlphaFoldDB" id="A0A8S1CHF6"/>
<evidence type="ECO:0000313" key="2">
    <source>
        <dbReference type="EMBL" id="CAB3368729.1"/>
    </source>
</evidence>
<dbReference type="InterPro" id="IPR054362">
    <property type="entry name" value="Exu_RNase_H-like"/>
</dbReference>
<evidence type="ECO:0000259" key="1">
    <source>
        <dbReference type="Pfam" id="PF22123"/>
    </source>
</evidence>
<comment type="caution">
    <text evidence="2">The sequence shown here is derived from an EMBL/GenBank/DDBJ whole genome shotgun (WGS) entry which is preliminary data.</text>
</comment>
<dbReference type="GO" id="GO:0003676">
    <property type="term" value="F:nucleic acid binding"/>
    <property type="evidence" value="ECO:0007669"/>
    <property type="project" value="InterPro"/>
</dbReference>
<sequence>MGGRISREQLVTSRRLRKEPSLRKKMNGDFMFPPPEETIRPGDYAIVTWDLETTDRHFDDLICQIGAFCPGHNTFNQYVLPTKVINHEAAGKIHLQVVVHEGRRVLIDTVTRQILESVEEQLALQRFMGWLYSAKGNHAGVVLISHSTIKLDVPVLLQALARHKLEAKFFELVIGFGDSFGPFSMEMRGQFPVLSLQSLYTAIVGPRAEQHDAASDAEAVYRLLETAFGSPLSLNIPQLQRYCYTPRVMAYYVEWKRRLIEKAKQMKPLVAHITNWKVAGGIKWDLLTIGYDYSTLTFRYQTLGEERFVAELRYQMHWKKQNDICYLTHTSEIDAETIVQGVLQHFRNLGAERMPLQQPVYQYQVAN</sequence>
<dbReference type="InterPro" id="IPR012337">
    <property type="entry name" value="RNaseH-like_sf"/>
</dbReference>
<reference evidence="2 3" key="1">
    <citation type="submission" date="2020-04" db="EMBL/GenBank/DDBJ databases">
        <authorList>
            <person name="Alioto T."/>
            <person name="Alioto T."/>
            <person name="Gomez Garrido J."/>
        </authorList>
    </citation>
    <scope>NUCLEOTIDE SEQUENCE [LARGE SCALE GENOMIC DNA]</scope>
</reference>
<dbReference type="Gene3D" id="3.30.420.10">
    <property type="entry name" value="Ribonuclease H-like superfamily/Ribonuclease H"/>
    <property type="match status" value="1"/>
</dbReference>
<evidence type="ECO:0000313" key="3">
    <source>
        <dbReference type="Proteomes" id="UP000494165"/>
    </source>
</evidence>
<keyword evidence="3" id="KW-1185">Reference proteome</keyword>
<dbReference type="Pfam" id="PF22123">
    <property type="entry name" value="Exu_RNase_H_like"/>
    <property type="match status" value="1"/>
</dbReference>
<feature type="domain" description="Exuperantia RNAse H-like" evidence="1">
    <location>
        <begin position="44"/>
        <end position="180"/>
    </location>
</feature>
<dbReference type="Proteomes" id="UP000494165">
    <property type="component" value="Unassembled WGS sequence"/>
</dbReference>
<dbReference type="OrthoDB" id="8251179at2759"/>
<organism evidence="2 3">
    <name type="scientific">Cloeon dipterum</name>
    <dbReference type="NCBI Taxonomy" id="197152"/>
    <lineage>
        <taxon>Eukaryota</taxon>
        <taxon>Metazoa</taxon>
        <taxon>Ecdysozoa</taxon>
        <taxon>Arthropoda</taxon>
        <taxon>Hexapoda</taxon>
        <taxon>Insecta</taxon>
        <taxon>Pterygota</taxon>
        <taxon>Palaeoptera</taxon>
        <taxon>Ephemeroptera</taxon>
        <taxon>Pisciforma</taxon>
        <taxon>Baetidae</taxon>
        <taxon>Cloeon</taxon>
    </lineage>
</organism>
<name>A0A8S1CHF6_9INSE</name>
<dbReference type="InterPro" id="IPR036397">
    <property type="entry name" value="RNaseH_sf"/>
</dbReference>
<dbReference type="SUPFAM" id="SSF53098">
    <property type="entry name" value="Ribonuclease H-like"/>
    <property type="match status" value="1"/>
</dbReference>